<feature type="signal peptide" evidence="2">
    <location>
        <begin position="1"/>
        <end position="18"/>
    </location>
</feature>
<keyword evidence="1" id="KW-0676">Redox-active center</keyword>
<gene>
    <name evidence="4" type="ORF">JQC93_04830</name>
</gene>
<dbReference type="Gene3D" id="3.40.30.10">
    <property type="entry name" value="Glutaredoxin"/>
    <property type="match status" value="1"/>
</dbReference>
<sequence>MLKKLLLMTFSAALLVLAGCSDNNQPEFGKHYHDLPSDLSDVIADPVVEVFSLTCGHCMNLEPQLPAIKQGFGGEIGKVHVTFNDASRSAAMFFYAGVTQLGETPNAEFMAGLFNLYHGSFNSSEEKIAALNKTFTDAGIISPYELTEAQIADVLEASKVAEIVTSRGKIQAVPTFIVKGKYLVDLSSHQSSEDIANTIKYLLEK</sequence>
<evidence type="ECO:0000259" key="3">
    <source>
        <dbReference type="Pfam" id="PF13462"/>
    </source>
</evidence>
<dbReference type="Pfam" id="PF13462">
    <property type="entry name" value="Thioredoxin_4"/>
    <property type="match status" value="1"/>
</dbReference>
<evidence type="ECO:0000256" key="2">
    <source>
        <dbReference type="SAM" id="SignalP"/>
    </source>
</evidence>
<organism evidence="4 5">
    <name type="scientific">Vibrio ulleungensis</name>
    <dbReference type="NCBI Taxonomy" id="2807619"/>
    <lineage>
        <taxon>Bacteria</taxon>
        <taxon>Pseudomonadati</taxon>
        <taxon>Pseudomonadota</taxon>
        <taxon>Gammaproteobacteria</taxon>
        <taxon>Vibrionales</taxon>
        <taxon>Vibrionaceae</taxon>
        <taxon>Vibrio</taxon>
    </lineage>
</organism>
<evidence type="ECO:0000256" key="1">
    <source>
        <dbReference type="ARBA" id="ARBA00023284"/>
    </source>
</evidence>
<dbReference type="InterPro" id="IPR012336">
    <property type="entry name" value="Thioredoxin-like_fold"/>
</dbReference>
<evidence type="ECO:0000313" key="4">
    <source>
        <dbReference type="EMBL" id="MBM7035726.1"/>
    </source>
</evidence>
<dbReference type="PANTHER" id="PTHR35891:SF3">
    <property type="entry name" value="THIOL:DISULFIDE INTERCHANGE PROTEIN DSBL"/>
    <property type="match status" value="1"/>
</dbReference>
<protein>
    <submittedName>
        <fullName evidence="4">Thioredoxin domain-containing protein</fullName>
    </submittedName>
</protein>
<dbReference type="InterPro" id="IPR050824">
    <property type="entry name" value="Thiol_disulfide_DsbA"/>
</dbReference>
<evidence type="ECO:0000313" key="5">
    <source>
        <dbReference type="Proteomes" id="UP000809621"/>
    </source>
</evidence>
<accession>A0ABS2HF58</accession>
<dbReference type="EMBL" id="JAFEUM010000001">
    <property type="protein sequence ID" value="MBM7035726.1"/>
    <property type="molecule type" value="Genomic_DNA"/>
</dbReference>
<dbReference type="PROSITE" id="PS51257">
    <property type="entry name" value="PROKAR_LIPOPROTEIN"/>
    <property type="match status" value="1"/>
</dbReference>
<comment type="caution">
    <text evidence="4">The sequence shown here is derived from an EMBL/GenBank/DDBJ whole genome shotgun (WGS) entry which is preliminary data.</text>
</comment>
<dbReference type="PANTHER" id="PTHR35891">
    <property type="entry name" value="THIOL:DISULFIDE INTERCHANGE PROTEIN DSBA"/>
    <property type="match status" value="1"/>
</dbReference>
<keyword evidence="5" id="KW-1185">Reference proteome</keyword>
<feature type="domain" description="Thioredoxin-like fold" evidence="3">
    <location>
        <begin position="47"/>
        <end position="199"/>
    </location>
</feature>
<dbReference type="SUPFAM" id="SSF52833">
    <property type="entry name" value="Thioredoxin-like"/>
    <property type="match status" value="1"/>
</dbReference>
<proteinExistence type="predicted"/>
<feature type="chain" id="PRO_5046385035" evidence="2">
    <location>
        <begin position="19"/>
        <end position="205"/>
    </location>
</feature>
<name>A0ABS2HF58_9VIBR</name>
<reference evidence="4 5" key="1">
    <citation type="submission" date="2021-02" db="EMBL/GenBank/DDBJ databases">
        <authorList>
            <person name="Park J.-S."/>
        </authorList>
    </citation>
    <scope>NUCLEOTIDE SEQUENCE [LARGE SCALE GENOMIC DNA]</scope>
    <source>
        <strain evidence="4 5">188UL20-2</strain>
    </source>
</reference>
<dbReference type="PROSITE" id="PS00194">
    <property type="entry name" value="THIOREDOXIN_1"/>
    <property type="match status" value="1"/>
</dbReference>
<dbReference type="InterPro" id="IPR017937">
    <property type="entry name" value="Thioredoxin_CS"/>
</dbReference>
<dbReference type="RefSeq" id="WP_205157305.1">
    <property type="nucleotide sequence ID" value="NZ_JAFEUM010000001.1"/>
</dbReference>
<dbReference type="Proteomes" id="UP000809621">
    <property type="component" value="Unassembled WGS sequence"/>
</dbReference>
<dbReference type="InterPro" id="IPR036249">
    <property type="entry name" value="Thioredoxin-like_sf"/>
</dbReference>
<keyword evidence="2" id="KW-0732">Signal</keyword>